<name>A0AAU9L2B9_9STRA</name>
<dbReference type="PANTHER" id="PTHR14614:SF109">
    <property type="entry name" value="RIBOSOMAL LYSINE N-METHYLTRANSFERASE 5"/>
    <property type="match status" value="1"/>
</dbReference>
<comment type="caution">
    <text evidence="1">The sequence shown here is derived from an EMBL/GenBank/DDBJ whole genome shotgun (WGS) entry which is preliminary data.</text>
</comment>
<dbReference type="InterPro" id="IPR029063">
    <property type="entry name" value="SAM-dependent_MTases_sf"/>
</dbReference>
<proteinExistence type="predicted"/>
<accession>A0AAU9L2B9</accession>
<dbReference type="SUPFAM" id="SSF53335">
    <property type="entry name" value="S-adenosyl-L-methionine-dependent methyltransferases"/>
    <property type="match status" value="1"/>
</dbReference>
<evidence type="ECO:0000313" key="1">
    <source>
        <dbReference type="EMBL" id="CAH0480109.1"/>
    </source>
</evidence>
<dbReference type="CDD" id="cd02440">
    <property type="entry name" value="AdoMet_MTases"/>
    <property type="match status" value="1"/>
</dbReference>
<protein>
    <recommendedName>
        <fullName evidence="3">FAM86 N-terminal domain-containing protein</fullName>
    </recommendedName>
</protein>
<dbReference type="PANTHER" id="PTHR14614">
    <property type="entry name" value="HEPATOCELLULAR CARCINOMA-ASSOCIATED ANTIGEN"/>
    <property type="match status" value="1"/>
</dbReference>
<dbReference type="Pfam" id="PF10294">
    <property type="entry name" value="Methyltransf_16"/>
    <property type="match status" value="1"/>
</dbReference>
<reference evidence="1" key="1">
    <citation type="submission" date="2021-11" db="EMBL/GenBank/DDBJ databases">
        <authorList>
            <person name="Islam A."/>
            <person name="Islam S."/>
            <person name="Flora M.S."/>
            <person name="Rahman M."/>
            <person name="Ziaur R.M."/>
            <person name="Epstein J.H."/>
            <person name="Hassan M."/>
            <person name="Klassen M."/>
            <person name="Woodard K."/>
            <person name="Webb A."/>
            <person name="Webby R.J."/>
            <person name="El Zowalaty M.E."/>
        </authorList>
    </citation>
    <scope>NUCLEOTIDE SEQUENCE</scope>
    <source>
        <strain evidence="1">Pbs3</strain>
    </source>
</reference>
<dbReference type="InterPro" id="IPR019410">
    <property type="entry name" value="Methyltransf_16"/>
</dbReference>
<evidence type="ECO:0008006" key="3">
    <source>
        <dbReference type="Google" id="ProtNLM"/>
    </source>
</evidence>
<gene>
    <name evidence="1" type="ORF">PBS003_LOCUS6735</name>
</gene>
<dbReference type="Proteomes" id="UP001160483">
    <property type="component" value="Unassembled WGS sequence"/>
</dbReference>
<organism evidence="1 2">
    <name type="scientific">Peronospora belbahrii</name>
    <dbReference type="NCBI Taxonomy" id="622444"/>
    <lineage>
        <taxon>Eukaryota</taxon>
        <taxon>Sar</taxon>
        <taxon>Stramenopiles</taxon>
        <taxon>Oomycota</taxon>
        <taxon>Peronosporomycetes</taxon>
        <taxon>Peronosporales</taxon>
        <taxon>Peronosporaceae</taxon>
        <taxon>Peronospora</taxon>
    </lineage>
</organism>
<evidence type="ECO:0000313" key="2">
    <source>
        <dbReference type="Proteomes" id="UP001160483"/>
    </source>
</evidence>
<dbReference type="EMBL" id="CAKKTJ010000322">
    <property type="protein sequence ID" value="CAH0480109.1"/>
    <property type="molecule type" value="Genomic_DNA"/>
</dbReference>
<dbReference type="Gene3D" id="3.40.50.150">
    <property type="entry name" value="Vaccinia Virus protein VP39"/>
    <property type="match status" value="1"/>
</dbReference>
<dbReference type="AlphaFoldDB" id="A0AAU9L2B9"/>
<sequence>MTSISSPLTLRMEFQQQFRLFESFPDPLLLRLGSYPASLMELQDVIQDHLREYLTARNDVEPQFMTTKFDMRVEVYDQKQQQFVLLEDLSQLGRRARLSLSLTNLDKVFQGSTCLALPSKVFGYDLTASDKFMIHGRMVYIEEVGNSGQGTGLTTWDGSVILAKYLEHQRHHEIAGTRVVELGAGTGLVGISAALLGAQEVLLTDLDYVVENLAKNVAETMKLAANAGQHLNCHLSTRVLDWFNPPTDLGDIDFVLASDVVWVEELIQPLVATFDTLVRHSATKTQILMSYQKRSIVSDQLLCSELKRYHFVKTRVPTRDLHPKFSTERIDVWEIKRETTSSNATRR</sequence>